<proteinExistence type="predicted"/>
<feature type="region of interest" description="Disordered" evidence="1">
    <location>
        <begin position="42"/>
        <end position="63"/>
    </location>
</feature>
<dbReference type="Gramene" id="QL05p041835:mrna">
    <property type="protein sequence ID" value="QL05p041835:mrna"/>
    <property type="gene ID" value="QL05p041835"/>
</dbReference>
<evidence type="ECO:0000256" key="1">
    <source>
        <dbReference type="SAM" id="MobiDB-lite"/>
    </source>
</evidence>
<protein>
    <submittedName>
        <fullName evidence="2">Uncharacterized protein</fullName>
    </submittedName>
</protein>
<evidence type="ECO:0000313" key="2">
    <source>
        <dbReference type="EnsemblPlants" id="QL05p041835:mrna"/>
    </source>
</evidence>
<reference evidence="2" key="2">
    <citation type="submission" date="2021-01" db="UniProtKB">
        <authorList>
            <consortium name="EnsemblPlants"/>
        </authorList>
    </citation>
    <scope>IDENTIFICATION</scope>
</reference>
<keyword evidence="3" id="KW-1185">Reference proteome</keyword>
<reference evidence="2 3" key="1">
    <citation type="journal article" date="2016" name="G3 (Bethesda)">
        <title>First Draft Assembly and Annotation of the Genome of a California Endemic Oak Quercus lobata Nee (Fagaceae).</title>
        <authorList>
            <person name="Sork V.L."/>
            <person name="Fitz-Gibbon S.T."/>
            <person name="Puiu D."/>
            <person name="Crepeau M."/>
            <person name="Gugger P.F."/>
            <person name="Sherman R."/>
            <person name="Stevens K."/>
            <person name="Langley C.H."/>
            <person name="Pellegrini M."/>
            <person name="Salzberg S.L."/>
        </authorList>
    </citation>
    <scope>NUCLEOTIDE SEQUENCE [LARGE SCALE GENOMIC DNA]</scope>
    <source>
        <strain evidence="2 3">cv. SW786</strain>
    </source>
</reference>
<organism evidence="2 3">
    <name type="scientific">Quercus lobata</name>
    <name type="common">Valley oak</name>
    <dbReference type="NCBI Taxonomy" id="97700"/>
    <lineage>
        <taxon>Eukaryota</taxon>
        <taxon>Viridiplantae</taxon>
        <taxon>Streptophyta</taxon>
        <taxon>Embryophyta</taxon>
        <taxon>Tracheophyta</taxon>
        <taxon>Spermatophyta</taxon>
        <taxon>Magnoliopsida</taxon>
        <taxon>eudicotyledons</taxon>
        <taxon>Gunneridae</taxon>
        <taxon>Pentapetalae</taxon>
        <taxon>rosids</taxon>
        <taxon>fabids</taxon>
        <taxon>Fagales</taxon>
        <taxon>Fagaceae</taxon>
        <taxon>Quercus</taxon>
    </lineage>
</organism>
<dbReference type="AlphaFoldDB" id="A0A7N2LN92"/>
<dbReference type="Proteomes" id="UP000594261">
    <property type="component" value="Chromosome 5"/>
</dbReference>
<accession>A0A7N2LN92</accession>
<dbReference type="EnsemblPlants" id="QL05p041835:mrna">
    <property type="protein sequence ID" value="QL05p041835:mrna"/>
    <property type="gene ID" value="QL05p041835"/>
</dbReference>
<evidence type="ECO:0000313" key="3">
    <source>
        <dbReference type="Proteomes" id="UP000594261"/>
    </source>
</evidence>
<sequence>MRIVLRLKIIPPKKPHHLGSSSASPIAIPNYSATVLSIEKSSLPKPKRQRINPKPTSRVIQQAVPDSPPILPIQFKHKIDELKAPTNFASSRNNVGSGICDKVELPCEEEEEMRFGFCRVPCLIRSEHS</sequence>
<dbReference type="EMBL" id="LRBV02000005">
    <property type="status" value="NOT_ANNOTATED_CDS"/>
    <property type="molecule type" value="Genomic_DNA"/>
</dbReference>
<name>A0A7N2LN92_QUELO</name>
<dbReference type="InParanoid" id="A0A7N2LN92"/>